<protein>
    <submittedName>
        <fullName evidence="1">Uncharacterized protein</fullName>
    </submittedName>
</protein>
<evidence type="ECO:0000313" key="2">
    <source>
        <dbReference type="EMBL" id="KAE8981105.1"/>
    </source>
</evidence>
<dbReference type="OrthoDB" id="550575at2759"/>
<evidence type="ECO:0000313" key="1">
    <source>
        <dbReference type="EMBL" id="KAE8979263.1"/>
    </source>
</evidence>
<comment type="caution">
    <text evidence="1">The sequence shown here is derived from an EMBL/GenBank/DDBJ whole genome shotgun (WGS) entry which is preliminary data.</text>
</comment>
<reference evidence="4 6" key="1">
    <citation type="submission" date="2018-09" db="EMBL/GenBank/DDBJ databases">
        <title>Genomic investigation of the strawberry pathogen Phytophthora fragariae indicates pathogenicity is determined by transcriptional variation in three key races.</title>
        <authorList>
            <person name="Adams T.M."/>
            <person name="Armitage A.D."/>
            <person name="Sobczyk M.K."/>
            <person name="Bates H.J."/>
            <person name="Dunwell J.M."/>
            <person name="Nellist C.F."/>
            <person name="Harrison R.J."/>
        </authorList>
    </citation>
    <scope>NUCLEOTIDE SEQUENCE [LARGE SCALE GENOMIC DNA]</scope>
    <source>
        <strain evidence="2 4">SCRP249</strain>
        <strain evidence="1 6">SCRP324</strain>
        <strain evidence="3 5">SCRP333</strain>
    </source>
</reference>
<proteinExistence type="predicted"/>
<gene>
    <name evidence="2" type="ORF">PR001_g24096</name>
    <name evidence="1" type="ORF">PR002_g24465</name>
    <name evidence="3" type="ORF">PR003_g25390</name>
</gene>
<dbReference type="EMBL" id="QXFU01003011">
    <property type="protein sequence ID" value="KAE8979263.1"/>
    <property type="molecule type" value="Genomic_DNA"/>
</dbReference>
<organism evidence="1 6">
    <name type="scientific">Phytophthora rubi</name>
    <dbReference type="NCBI Taxonomy" id="129364"/>
    <lineage>
        <taxon>Eukaryota</taxon>
        <taxon>Sar</taxon>
        <taxon>Stramenopiles</taxon>
        <taxon>Oomycota</taxon>
        <taxon>Peronosporomycetes</taxon>
        <taxon>Peronosporales</taxon>
        <taxon>Peronosporaceae</taxon>
        <taxon>Phytophthora</taxon>
    </lineage>
</organism>
<dbReference type="EMBL" id="QXFV01002986">
    <property type="protein sequence ID" value="KAE8981105.1"/>
    <property type="molecule type" value="Genomic_DNA"/>
</dbReference>
<keyword evidence="5" id="KW-1185">Reference proteome</keyword>
<dbReference type="Proteomes" id="UP000434957">
    <property type="component" value="Unassembled WGS sequence"/>
</dbReference>
<dbReference type="AlphaFoldDB" id="A0A6A3IHS3"/>
<accession>A0A6A3IHS3</accession>
<dbReference type="Proteomes" id="UP000435112">
    <property type="component" value="Unassembled WGS sequence"/>
</dbReference>
<sequence length="90" mass="10111">MAGLHDLKAELAALEEDECVAMEKEIDQLKEACLEAHAGSTQASRELVELTKRKSEFKRSRTQRKRATEAVKQRIQPFAVQAKQLTVESA</sequence>
<dbReference type="EMBL" id="QXFT01003041">
    <property type="protein sequence ID" value="KAE9290032.1"/>
    <property type="molecule type" value="Genomic_DNA"/>
</dbReference>
<dbReference type="Proteomes" id="UP000429607">
    <property type="component" value="Unassembled WGS sequence"/>
</dbReference>
<evidence type="ECO:0000313" key="5">
    <source>
        <dbReference type="Proteomes" id="UP000434957"/>
    </source>
</evidence>
<name>A0A6A3IHS3_9STRA</name>
<evidence type="ECO:0000313" key="3">
    <source>
        <dbReference type="EMBL" id="KAE9290032.1"/>
    </source>
</evidence>
<evidence type="ECO:0000313" key="6">
    <source>
        <dbReference type="Proteomes" id="UP000435112"/>
    </source>
</evidence>
<evidence type="ECO:0000313" key="4">
    <source>
        <dbReference type="Proteomes" id="UP000429607"/>
    </source>
</evidence>